<name>A0A3E4EY52_9FIRM</name>
<feature type="compositionally biased region" description="Polar residues" evidence="1">
    <location>
        <begin position="501"/>
        <end position="511"/>
    </location>
</feature>
<evidence type="ECO:0000313" key="3">
    <source>
        <dbReference type="EMBL" id="RGI81268.1"/>
    </source>
</evidence>
<dbReference type="Proteomes" id="UP000260664">
    <property type="component" value="Unassembled WGS sequence"/>
</dbReference>
<organism evidence="3 4">
    <name type="scientific">Dorea formicigenerans</name>
    <dbReference type="NCBI Taxonomy" id="39486"/>
    <lineage>
        <taxon>Bacteria</taxon>
        <taxon>Bacillati</taxon>
        <taxon>Bacillota</taxon>
        <taxon>Clostridia</taxon>
        <taxon>Lachnospirales</taxon>
        <taxon>Lachnospiraceae</taxon>
        <taxon>Dorea</taxon>
    </lineage>
</organism>
<dbReference type="RefSeq" id="WP_117495772.1">
    <property type="nucleotide sequence ID" value="NZ_QSOI01000023.1"/>
</dbReference>
<gene>
    <name evidence="3" type="ORF">DXD84_13390</name>
</gene>
<evidence type="ECO:0000313" key="4">
    <source>
        <dbReference type="Proteomes" id="UP000260664"/>
    </source>
</evidence>
<dbReference type="AlphaFoldDB" id="A0A3E4EY52"/>
<comment type="caution">
    <text evidence="3">The sequence shown here is derived from an EMBL/GenBank/DDBJ whole genome shotgun (WGS) entry which is preliminary data.</text>
</comment>
<feature type="chain" id="PRO_5038817984" description="X-X-X-Leu-X-X-Gly heptad repeats" evidence="2">
    <location>
        <begin position="29"/>
        <end position="690"/>
    </location>
</feature>
<protein>
    <recommendedName>
        <fullName evidence="5">X-X-X-Leu-X-X-Gly heptad repeats</fullName>
    </recommendedName>
</protein>
<accession>A0A3E4EY52</accession>
<proteinExistence type="predicted"/>
<dbReference type="EMBL" id="QSOI01000023">
    <property type="protein sequence ID" value="RGI81268.1"/>
    <property type="molecule type" value="Genomic_DNA"/>
</dbReference>
<feature type="signal peptide" evidence="2">
    <location>
        <begin position="1"/>
        <end position="28"/>
    </location>
</feature>
<reference evidence="3 4" key="1">
    <citation type="submission" date="2018-08" db="EMBL/GenBank/DDBJ databases">
        <title>A genome reference for cultivated species of the human gut microbiota.</title>
        <authorList>
            <person name="Zou Y."/>
            <person name="Xue W."/>
            <person name="Luo G."/>
        </authorList>
    </citation>
    <scope>NUCLEOTIDE SEQUENCE [LARGE SCALE GENOMIC DNA]</scope>
    <source>
        <strain evidence="3 4">TM09-19AC</strain>
    </source>
</reference>
<evidence type="ECO:0000256" key="2">
    <source>
        <dbReference type="SAM" id="SignalP"/>
    </source>
</evidence>
<keyword evidence="2" id="KW-0732">Signal</keyword>
<sequence>MKRSVVMILLAGALTLSMIAPSALPAVAGNVSVVHAAEKSRDTVAAEKSDDAAAKTLDDAVAETLNDATAKTLDDAAAEASYDEDSGEQKDKTETVYVDANADGSAKKITVKDWLRRNGDGEIMDFSNLKDIKNTEGDEEYTQNADGTITWENKGKDISYEGTSNQQLPVTTKVTYYLDGKEIKPEDLAGKSGKVKIRFDYTNNESRTVNIDGKDLEVKVPFLAASMLMLPGDKFKNVKVSGGKVMADQDQSIVIGTAFPGLADSLELKDYEATKDIDLKDYVEITADVENFELDFTATAISTCGISDMKDGDLDDVNDMIDGVKEMTGASDELVDAMGQLSTGAGTLQDYLSQYTSGVSQVDAGAQALAEGLSELDEQVTTLMGSLSAAGSDDTTAQAVTQIQKDLGILQQELGSVTTLAEYVNTISENVTTAKSELDKINVTDLETEASNQAKEKAKNAVNTAISETEVSTKKDVMDRLKETESYKSLTSEQQEELENAVNTASGTSSSAEKECDSMNISLTNASGAKTAIDQAVNALAEVKAMQVDTTTAQKALADLVTQFTALSNSLSDMPDMAEIGGKLQSAISQLAQGAATLSTGTSQLSSVGTQLNTGAGTLAQGASLLEAGMKTFDEEGIEKLGDLAGDDLANVLNHFKAVKEAEKTYTNYGGIREGASGSVKFIVETAEIK</sequence>
<evidence type="ECO:0000256" key="1">
    <source>
        <dbReference type="SAM" id="MobiDB-lite"/>
    </source>
</evidence>
<evidence type="ECO:0008006" key="5">
    <source>
        <dbReference type="Google" id="ProtNLM"/>
    </source>
</evidence>
<feature type="region of interest" description="Disordered" evidence="1">
    <location>
        <begin position="487"/>
        <end position="513"/>
    </location>
</feature>